<sequence length="225" mass="24259">MTIEGLLTLHQRENKNFHAQSAKGLVRYIKSASNSVHHSIDSKALSLVSYLQHYLKMKVLILTSLVVLAGASPSQFVRVPDFEPVQDLFTAKVVPGPSLSTSPGFDAALLESAAIMPGLRSGLQAAVGSSQLGVVSNVAPELRALTFDIGTCYYWCRTNEGQPYCCESDTQNPHVPLIKTGKCPATCPAQEDKPCRLDSDCQVGDKCCINPCSPQERVCRAPAPL</sequence>
<gene>
    <name evidence="1" type="ORF">SK128_004324</name>
</gene>
<accession>A0AAN8WV62</accession>
<comment type="caution">
    <text evidence="1">The sequence shown here is derived from an EMBL/GenBank/DDBJ whole genome shotgun (WGS) entry which is preliminary data.</text>
</comment>
<proteinExistence type="predicted"/>
<reference evidence="1 2" key="1">
    <citation type="submission" date="2023-11" db="EMBL/GenBank/DDBJ databases">
        <title>Halocaridina rubra genome assembly.</title>
        <authorList>
            <person name="Smith C."/>
        </authorList>
    </citation>
    <scope>NUCLEOTIDE SEQUENCE [LARGE SCALE GENOMIC DNA]</scope>
    <source>
        <strain evidence="1">EP-1</strain>
        <tissue evidence="1">Whole</tissue>
    </source>
</reference>
<keyword evidence="2" id="KW-1185">Reference proteome</keyword>
<dbReference type="EMBL" id="JAXCGZ010018966">
    <property type="protein sequence ID" value="KAK7066979.1"/>
    <property type="molecule type" value="Genomic_DNA"/>
</dbReference>
<organism evidence="1 2">
    <name type="scientific">Halocaridina rubra</name>
    <name type="common">Hawaiian red shrimp</name>
    <dbReference type="NCBI Taxonomy" id="373956"/>
    <lineage>
        <taxon>Eukaryota</taxon>
        <taxon>Metazoa</taxon>
        <taxon>Ecdysozoa</taxon>
        <taxon>Arthropoda</taxon>
        <taxon>Crustacea</taxon>
        <taxon>Multicrustacea</taxon>
        <taxon>Malacostraca</taxon>
        <taxon>Eumalacostraca</taxon>
        <taxon>Eucarida</taxon>
        <taxon>Decapoda</taxon>
        <taxon>Pleocyemata</taxon>
        <taxon>Caridea</taxon>
        <taxon>Atyoidea</taxon>
        <taxon>Atyidae</taxon>
        <taxon>Halocaridina</taxon>
    </lineage>
</organism>
<dbReference type="AlphaFoldDB" id="A0AAN8WV62"/>
<name>A0AAN8WV62_HALRR</name>
<protein>
    <recommendedName>
        <fullName evidence="3">WAP domain-containing protein</fullName>
    </recommendedName>
</protein>
<evidence type="ECO:0000313" key="2">
    <source>
        <dbReference type="Proteomes" id="UP001381693"/>
    </source>
</evidence>
<evidence type="ECO:0000313" key="1">
    <source>
        <dbReference type="EMBL" id="KAK7066979.1"/>
    </source>
</evidence>
<dbReference type="Proteomes" id="UP001381693">
    <property type="component" value="Unassembled WGS sequence"/>
</dbReference>
<evidence type="ECO:0008006" key="3">
    <source>
        <dbReference type="Google" id="ProtNLM"/>
    </source>
</evidence>